<dbReference type="Proteomes" id="UP001500620">
    <property type="component" value="Unassembled WGS sequence"/>
</dbReference>
<proteinExistence type="predicted"/>
<accession>A0ABP8DV01</accession>
<feature type="region of interest" description="Disordered" evidence="1">
    <location>
        <begin position="19"/>
        <end position="41"/>
    </location>
</feature>
<reference evidence="3" key="1">
    <citation type="journal article" date="2019" name="Int. J. Syst. Evol. Microbiol.">
        <title>The Global Catalogue of Microorganisms (GCM) 10K type strain sequencing project: providing services to taxonomists for standard genome sequencing and annotation.</title>
        <authorList>
            <consortium name="The Broad Institute Genomics Platform"/>
            <consortium name="The Broad Institute Genome Sequencing Center for Infectious Disease"/>
            <person name="Wu L."/>
            <person name="Ma J."/>
        </authorList>
    </citation>
    <scope>NUCLEOTIDE SEQUENCE [LARGE SCALE GENOMIC DNA]</scope>
    <source>
        <strain evidence="3">JCM 17441</strain>
    </source>
</reference>
<sequence length="64" mass="6975">MAAEDGRVRPHVACHVREEIAEQGGTNDGPAGTAPSKKIRRRDAQIPHIWIRCHGAGYYTTHGA</sequence>
<evidence type="ECO:0000313" key="3">
    <source>
        <dbReference type="Proteomes" id="UP001500620"/>
    </source>
</evidence>
<organism evidence="2 3">
    <name type="scientific">Dactylosporangium darangshiense</name>
    <dbReference type="NCBI Taxonomy" id="579108"/>
    <lineage>
        <taxon>Bacteria</taxon>
        <taxon>Bacillati</taxon>
        <taxon>Actinomycetota</taxon>
        <taxon>Actinomycetes</taxon>
        <taxon>Micromonosporales</taxon>
        <taxon>Micromonosporaceae</taxon>
        <taxon>Dactylosporangium</taxon>
    </lineage>
</organism>
<name>A0ABP8DV01_9ACTN</name>
<evidence type="ECO:0000313" key="2">
    <source>
        <dbReference type="EMBL" id="GAA4263830.1"/>
    </source>
</evidence>
<dbReference type="EMBL" id="BAABAT010000081">
    <property type="protein sequence ID" value="GAA4263830.1"/>
    <property type="molecule type" value="Genomic_DNA"/>
</dbReference>
<protein>
    <submittedName>
        <fullName evidence="2">Uncharacterized protein</fullName>
    </submittedName>
</protein>
<keyword evidence="3" id="KW-1185">Reference proteome</keyword>
<gene>
    <name evidence="2" type="ORF">GCM10022255_111930</name>
</gene>
<evidence type="ECO:0000256" key="1">
    <source>
        <dbReference type="SAM" id="MobiDB-lite"/>
    </source>
</evidence>
<comment type="caution">
    <text evidence="2">The sequence shown here is derived from an EMBL/GenBank/DDBJ whole genome shotgun (WGS) entry which is preliminary data.</text>
</comment>